<dbReference type="GeneID" id="92901629"/>
<dbReference type="AlphaFoldDB" id="A0A6J5BKQ1"/>
<dbReference type="InterPro" id="IPR011701">
    <property type="entry name" value="MFS"/>
</dbReference>
<dbReference type="EMBL" id="CADIJR010000106">
    <property type="protein sequence ID" value="CAB3710206.1"/>
    <property type="molecule type" value="Genomic_DNA"/>
</dbReference>
<feature type="transmembrane region" description="Helical" evidence="7">
    <location>
        <begin position="179"/>
        <end position="198"/>
    </location>
</feature>
<feature type="transmembrane region" description="Helical" evidence="7">
    <location>
        <begin position="149"/>
        <end position="167"/>
    </location>
</feature>
<reference evidence="9 10" key="1">
    <citation type="submission" date="2020-04" db="EMBL/GenBank/DDBJ databases">
        <authorList>
            <person name="De Canck E."/>
        </authorList>
    </citation>
    <scope>NUCLEOTIDE SEQUENCE [LARGE SCALE GENOMIC DNA]</scope>
    <source>
        <strain evidence="9 10">LMG 26845</strain>
    </source>
</reference>
<organism evidence="9 10">
    <name type="scientific">Achromobacter insuavis</name>
    <dbReference type="NCBI Taxonomy" id="1287735"/>
    <lineage>
        <taxon>Bacteria</taxon>
        <taxon>Pseudomonadati</taxon>
        <taxon>Pseudomonadota</taxon>
        <taxon>Betaproteobacteria</taxon>
        <taxon>Burkholderiales</taxon>
        <taxon>Alcaligenaceae</taxon>
        <taxon>Achromobacter</taxon>
    </lineage>
</organism>
<feature type="transmembrane region" description="Helical" evidence="7">
    <location>
        <begin position="450"/>
        <end position="469"/>
    </location>
</feature>
<keyword evidence="4 7" id="KW-0812">Transmembrane</keyword>
<feature type="transmembrane region" description="Helical" evidence="7">
    <location>
        <begin position="61"/>
        <end position="79"/>
    </location>
</feature>
<evidence type="ECO:0000256" key="2">
    <source>
        <dbReference type="ARBA" id="ARBA00022448"/>
    </source>
</evidence>
<dbReference type="PROSITE" id="PS50850">
    <property type="entry name" value="MFS"/>
    <property type="match status" value="1"/>
</dbReference>
<evidence type="ECO:0000256" key="3">
    <source>
        <dbReference type="ARBA" id="ARBA00022475"/>
    </source>
</evidence>
<keyword evidence="5 7" id="KW-1133">Transmembrane helix</keyword>
<dbReference type="RefSeq" id="WP_156349993.1">
    <property type="nucleotide sequence ID" value="NZ_CADIJR010000106.1"/>
</dbReference>
<evidence type="ECO:0000259" key="8">
    <source>
        <dbReference type="PROSITE" id="PS50850"/>
    </source>
</evidence>
<keyword evidence="3" id="KW-1003">Cell membrane</keyword>
<proteinExistence type="predicted"/>
<evidence type="ECO:0000313" key="10">
    <source>
        <dbReference type="Proteomes" id="UP000507979"/>
    </source>
</evidence>
<gene>
    <name evidence="9" type="primary">hsrA_3</name>
    <name evidence="9" type="ORF">LMG26845_05726</name>
</gene>
<dbReference type="InterPro" id="IPR036259">
    <property type="entry name" value="MFS_trans_sf"/>
</dbReference>
<evidence type="ECO:0000256" key="7">
    <source>
        <dbReference type="SAM" id="Phobius"/>
    </source>
</evidence>
<dbReference type="PANTHER" id="PTHR42718">
    <property type="entry name" value="MAJOR FACILITATOR SUPERFAMILY MULTIDRUG TRANSPORTER MFSC"/>
    <property type="match status" value="1"/>
</dbReference>
<comment type="subcellular location">
    <subcellularLocation>
        <location evidence="1">Cell membrane</location>
        <topology evidence="1">Multi-pass membrane protein</topology>
    </subcellularLocation>
</comment>
<evidence type="ECO:0000256" key="4">
    <source>
        <dbReference type="ARBA" id="ARBA00022692"/>
    </source>
</evidence>
<dbReference type="SUPFAM" id="SSF103473">
    <property type="entry name" value="MFS general substrate transporter"/>
    <property type="match status" value="1"/>
</dbReference>
<dbReference type="InterPro" id="IPR020846">
    <property type="entry name" value="MFS_dom"/>
</dbReference>
<evidence type="ECO:0000256" key="6">
    <source>
        <dbReference type="ARBA" id="ARBA00023136"/>
    </source>
</evidence>
<feature type="transmembrane region" description="Helical" evidence="7">
    <location>
        <begin position="311"/>
        <end position="332"/>
    </location>
</feature>
<dbReference type="GO" id="GO:0022857">
    <property type="term" value="F:transmembrane transporter activity"/>
    <property type="evidence" value="ECO:0007669"/>
    <property type="project" value="InterPro"/>
</dbReference>
<keyword evidence="2" id="KW-0813">Transport</keyword>
<dbReference type="Gene3D" id="1.20.1250.20">
    <property type="entry name" value="MFS general substrate transporter like domains"/>
    <property type="match status" value="1"/>
</dbReference>
<feature type="transmembrane region" description="Helical" evidence="7">
    <location>
        <begin position="210"/>
        <end position="229"/>
    </location>
</feature>
<feature type="domain" description="Major facilitator superfamily (MFS) profile" evidence="8">
    <location>
        <begin position="25"/>
        <end position="474"/>
    </location>
</feature>
<evidence type="ECO:0000313" key="9">
    <source>
        <dbReference type="EMBL" id="CAB3710206.1"/>
    </source>
</evidence>
<evidence type="ECO:0000256" key="1">
    <source>
        <dbReference type="ARBA" id="ARBA00004651"/>
    </source>
</evidence>
<name>A0A6J5BKQ1_9BURK</name>
<sequence>MTPTASQTTTAQATPPPDARRLYFTALLVAAAFFMENLDGTVITTAVPAMAQDFGVLPVDLNLGVSAYLLTLGIFIPISGWMADRHGARRVFCSALVIFTLASLGCGMVNDLWSFIALRVLQGVGGAMMVPVGRLVVLRNTPKHELIRAMSILTWPALVAPVLGPPVGGFITTYASWRWIFYLNLPLGLAALAAAWVLIPSDRAAERRPFDWAGFLWIGGGLSSLLWALELFGGATPAWDRIGLWLAASVALLALGVRHLRRHAHPMLTLTPLKIRAYAANFWGGSLFRMSVGAVPFLLPLMFQVGYGMDAFRAGLLVIAVFAGNLTMKLFTTPVLRRFGFRPTLVGNGILNTAALTACALIGPDMPVALTALLLFIGGMSRSMQFTALNTLAFSEMPQPQMSAANTLFSTMSQLALGMGVALGAIAIRIGEWSVPLLGLEGAPGAAYRLAFLVVGLVSLIGMLDIFLLPRGVGEDVARSRPA</sequence>
<accession>A0A6J5BKQ1</accession>
<evidence type="ECO:0000256" key="5">
    <source>
        <dbReference type="ARBA" id="ARBA00022989"/>
    </source>
</evidence>
<feature type="transmembrane region" description="Helical" evidence="7">
    <location>
        <begin position="91"/>
        <end position="110"/>
    </location>
</feature>
<feature type="transmembrane region" description="Helical" evidence="7">
    <location>
        <begin position="278"/>
        <end position="299"/>
    </location>
</feature>
<dbReference type="GO" id="GO:0005886">
    <property type="term" value="C:plasma membrane"/>
    <property type="evidence" value="ECO:0007669"/>
    <property type="project" value="UniProtKB-SubCell"/>
</dbReference>
<keyword evidence="6 7" id="KW-0472">Membrane</keyword>
<feature type="transmembrane region" description="Helical" evidence="7">
    <location>
        <begin position="407"/>
        <end position="430"/>
    </location>
</feature>
<feature type="transmembrane region" description="Helical" evidence="7">
    <location>
        <begin position="116"/>
        <end position="137"/>
    </location>
</feature>
<feature type="transmembrane region" description="Helical" evidence="7">
    <location>
        <begin position="241"/>
        <end position="257"/>
    </location>
</feature>
<dbReference type="Gene3D" id="1.20.1720.10">
    <property type="entry name" value="Multidrug resistance protein D"/>
    <property type="match status" value="1"/>
</dbReference>
<keyword evidence="10" id="KW-1185">Reference proteome</keyword>
<protein>
    <submittedName>
        <fullName evidence="9">Putative transport protein HsrA</fullName>
    </submittedName>
</protein>
<dbReference type="PANTHER" id="PTHR42718:SF46">
    <property type="entry name" value="BLR6921 PROTEIN"/>
    <property type="match status" value="1"/>
</dbReference>
<dbReference type="Pfam" id="PF07690">
    <property type="entry name" value="MFS_1"/>
    <property type="match status" value="1"/>
</dbReference>
<dbReference type="Proteomes" id="UP000507979">
    <property type="component" value="Unassembled WGS sequence"/>
</dbReference>